<keyword evidence="7" id="KW-0675">Receptor</keyword>
<dbReference type="InterPro" id="IPR000276">
    <property type="entry name" value="GPCR_Rhodpsn"/>
</dbReference>
<evidence type="ECO:0000256" key="2">
    <source>
        <dbReference type="ARBA" id="ARBA00022475"/>
    </source>
</evidence>
<feature type="transmembrane region" description="Helical" evidence="9">
    <location>
        <begin position="248"/>
        <end position="275"/>
    </location>
</feature>
<evidence type="ECO:0000259" key="10">
    <source>
        <dbReference type="PROSITE" id="PS50262"/>
    </source>
</evidence>
<dbReference type="SUPFAM" id="SSF81321">
    <property type="entry name" value="Family A G protein-coupled receptor-like"/>
    <property type="match status" value="1"/>
</dbReference>
<dbReference type="CDD" id="cd00637">
    <property type="entry name" value="7tm_classA_rhodopsin-like"/>
    <property type="match status" value="1"/>
</dbReference>
<dbReference type="InterPro" id="IPR017452">
    <property type="entry name" value="GPCR_Rhodpsn_7TM"/>
</dbReference>
<feature type="transmembrane region" description="Helical" evidence="9">
    <location>
        <begin position="69"/>
        <end position="87"/>
    </location>
</feature>
<dbReference type="PANTHER" id="PTHR22752">
    <property type="entry name" value="G PROTEIN-COUPLED RECEPTOR"/>
    <property type="match status" value="1"/>
</dbReference>
<dbReference type="AlphaFoldDB" id="A0A9W9ZGJ5"/>
<evidence type="ECO:0000256" key="3">
    <source>
        <dbReference type="ARBA" id="ARBA00022692"/>
    </source>
</evidence>
<dbReference type="Gene3D" id="1.20.1070.10">
    <property type="entry name" value="Rhodopsin 7-helix transmembrane proteins"/>
    <property type="match status" value="1"/>
</dbReference>
<keyword evidence="6 9" id="KW-0472">Membrane</keyword>
<feature type="transmembrane region" description="Helical" evidence="9">
    <location>
        <begin position="32"/>
        <end position="57"/>
    </location>
</feature>
<feature type="transmembrane region" description="Helical" evidence="9">
    <location>
        <begin position="147"/>
        <end position="169"/>
    </location>
</feature>
<name>A0A9W9ZGJ5_9CNID</name>
<keyword evidence="4 9" id="KW-1133">Transmembrane helix</keyword>
<comment type="caution">
    <text evidence="11">The sequence shown here is derived from an EMBL/GenBank/DDBJ whole genome shotgun (WGS) entry which is preliminary data.</text>
</comment>
<keyword evidence="3 9" id="KW-0812">Transmembrane</keyword>
<keyword evidence="12" id="KW-1185">Reference proteome</keyword>
<evidence type="ECO:0000256" key="4">
    <source>
        <dbReference type="ARBA" id="ARBA00022989"/>
    </source>
</evidence>
<feature type="transmembrane region" description="Helical" evidence="9">
    <location>
        <begin position="107"/>
        <end position="126"/>
    </location>
</feature>
<reference evidence="11" key="1">
    <citation type="submission" date="2023-01" db="EMBL/GenBank/DDBJ databases">
        <title>Genome assembly of the deep-sea coral Lophelia pertusa.</title>
        <authorList>
            <person name="Herrera S."/>
            <person name="Cordes E."/>
        </authorList>
    </citation>
    <scope>NUCLEOTIDE SEQUENCE</scope>
    <source>
        <strain evidence="11">USNM1676648</strain>
        <tissue evidence="11">Polyp</tissue>
    </source>
</reference>
<evidence type="ECO:0000256" key="7">
    <source>
        <dbReference type="ARBA" id="ARBA00023170"/>
    </source>
</evidence>
<dbReference type="EMBL" id="MU826350">
    <property type="protein sequence ID" value="KAJ7381307.1"/>
    <property type="molecule type" value="Genomic_DNA"/>
</dbReference>
<evidence type="ECO:0000256" key="9">
    <source>
        <dbReference type="SAM" id="Phobius"/>
    </source>
</evidence>
<protein>
    <recommendedName>
        <fullName evidence="10">G-protein coupled receptors family 1 profile domain-containing protein</fullName>
    </recommendedName>
</protein>
<dbReference type="PROSITE" id="PS50262">
    <property type="entry name" value="G_PROTEIN_RECEP_F1_2"/>
    <property type="match status" value="1"/>
</dbReference>
<feature type="transmembrane region" description="Helical" evidence="9">
    <location>
        <begin position="193"/>
        <end position="219"/>
    </location>
</feature>
<evidence type="ECO:0000256" key="1">
    <source>
        <dbReference type="ARBA" id="ARBA00004651"/>
    </source>
</evidence>
<accession>A0A9W9ZGJ5</accession>
<proteinExistence type="predicted"/>
<evidence type="ECO:0000256" key="5">
    <source>
        <dbReference type="ARBA" id="ARBA00023040"/>
    </source>
</evidence>
<keyword evidence="8" id="KW-0807">Transducer</keyword>
<feature type="domain" description="G-protein coupled receptors family 1 profile" evidence="10">
    <location>
        <begin position="48"/>
        <end position="304"/>
    </location>
</feature>
<dbReference type="OrthoDB" id="10034726at2759"/>
<dbReference type="Proteomes" id="UP001163046">
    <property type="component" value="Unassembled WGS sequence"/>
</dbReference>
<feature type="transmembrane region" description="Helical" evidence="9">
    <location>
        <begin position="287"/>
        <end position="305"/>
    </location>
</feature>
<dbReference type="GO" id="GO:0004930">
    <property type="term" value="F:G protein-coupled receptor activity"/>
    <property type="evidence" value="ECO:0007669"/>
    <property type="project" value="UniProtKB-KW"/>
</dbReference>
<evidence type="ECO:0000256" key="6">
    <source>
        <dbReference type="ARBA" id="ARBA00023136"/>
    </source>
</evidence>
<sequence length="425" mass="48524">MGTTFTPSFSSNTSPTWNEDNFPVDYTVVESAFSAAALLIIMITCLMGNAVICYVVFRNRRMWTEMNMFLVNLAIGDIAMTLLSMTSPLETAIIRQWTFGRGPVCQLNAFCNSVLFCNTIFTHTAISVDRFFAVVKPMKKIMTRRKAFYSILGVWMLSVAISLGPILGWGRNDYNGSTLQCGFGFPKNRFESLYIICLAVFVFLLPITIMSYAYIRIYWVVRHHTRRLSTSTFGNYQDAFIKKQQKTVLTFFLALIAFILCWTPFFVFIAIAVSIPSRDKLPRGLGLAAYWCGFLNSAINPYLIGLRSERFHETFVYVFCCCFRCYKRATEQRCEDNYFSDKTFCAETKSCTPSQMTQLRNGHVSSFLNAVDIANVSQQTAVTSSHDKRNDKKARRTGRQENLHEAVYPHFIHMAHGKLWNEATV</sequence>
<dbReference type="GO" id="GO:0005886">
    <property type="term" value="C:plasma membrane"/>
    <property type="evidence" value="ECO:0007669"/>
    <property type="project" value="UniProtKB-SubCell"/>
</dbReference>
<evidence type="ECO:0000313" key="12">
    <source>
        <dbReference type="Proteomes" id="UP001163046"/>
    </source>
</evidence>
<evidence type="ECO:0000313" key="11">
    <source>
        <dbReference type="EMBL" id="KAJ7381307.1"/>
    </source>
</evidence>
<keyword evidence="5" id="KW-0297">G-protein coupled receptor</keyword>
<dbReference type="PRINTS" id="PR00237">
    <property type="entry name" value="GPCRRHODOPSN"/>
</dbReference>
<evidence type="ECO:0000256" key="8">
    <source>
        <dbReference type="ARBA" id="ARBA00023224"/>
    </source>
</evidence>
<comment type="subcellular location">
    <subcellularLocation>
        <location evidence="1">Cell membrane</location>
        <topology evidence="1">Multi-pass membrane protein</topology>
    </subcellularLocation>
</comment>
<dbReference type="Pfam" id="PF00001">
    <property type="entry name" value="7tm_1"/>
    <property type="match status" value="1"/>
</dbReference>
<organism evidence="11 12">
    <name type="scientific">Desmophyllum pertusum</name>
    <dbReference type="NCBI Taxonomy" id="174260"/>
    <lineage>
        <taxon>Eukaryota</taxon>
        <taxon>Metazoa</taxon>
        <taxon>Cnidaria</taxon>
        <taxon>Anthozoa</taxon>
        <taxon>Hexacorallia</taxon>
        <taxon>Scleractinia</taxon>
        <taxon>Caryophylliina</taxon>
        <taxon>Caryophylliidae</taxon>
        <taxon>Desmophyllum</taxon>
    </lineage>
</organism>
<keyword evidence="2" id="KW-1003">Cell membrane</keyword>
<gene>
    <name evidence="11" type="ORF">OS493_001428</name>
</gene>